<keyword evidence="1" id="KW-0436">Ligase</keyword>
<accession>A0A7C4FEX9</accession>
<dbReference type="GO" id="GO:0005737">
    <property type="term" value="C:cytoplasm"/>
    <property type="evidence" value="ECO:0007669"/>
    <property type="project" value="TreeGrafter"/>
</dbReference>
<dbReference type="Pfam" id="PF01812">
    <property type="entry name" value="5-FTHF_cyc-lig"/>
    <property type="match status" value="1"/>
</dbReference>
<sequence>MRSTDSPEDVKAEKDRIRRAVWRALLEQGVARPPFPIEGRIPNFAGAERAAQRLASEKIFQEAEVVFCNPDSPQRPVREAVLRHGKLLVMASPRLRSGFIVLDPRRIDAKRYSYAATIRGAFLYGELRRDNVPPIDLKIAGSVAVDPKGGRLGKGGGYSDLEYAILRELGLVDEDTPIATTVYDLQVVEHVPMTEHDVPIDWIFTPTRMVRCKRSRKRPPGVIWEILPESELRAIPILWELRLRKGRPRL</sequence>
<dbReference type="GO" id="GO:0016874">
    <property type="term" value="F:ligase activity"/>
    <property type="evidence" value="ECO:0007669"/>
    <property type="project" value="UniProtKB-KW"/>
</dbReference>
<dbReference type="InterPro" id="IPR024185">
    <property type="entry name" value="FTHF_cligase-like_sf"/>
</dbReference>
<dbReference type="InterPro" id="IPR002698">
    <property type="entry name" value="FTHF_cligase"/>
</dbReference>
<proteinExistence type="predicted"/>
<dbReference type="EMBL" id="DTFI01000235">
    <property type="protein sequence ID" value="HGI44328.1"/>
    <property type="molecule type" value="Genomic_DNA"/>
</dbReference>
<name>A0A7C4FEX9_THEPE</name>
<dbReference type="SUPFAM" id="SSF100950">
    <property type="entry name" value="NagB/RpiA/CoA transferase-like"/>
    <property type="match status" value="1"/>
</dbReference>
<dbReference type="Gene3D" id="3.40.50.10420">
    <property type="entry name" value="NagB/RpiA/CoA transferase-like"/>
    <property type="match status" value="1"/>
</dbReference>
<protein>
    <submittedName>
        <fullName evidence="1">5-formyltetrahydrofolate cyclo-ligase</fullName>
    </submittedName>
</protein>
<gene>
    <name evidence="1" type="ORF">ENV17_08100</name>
</gene>
<dbReference type="PANTHER" id="PTHR13017">
    <property type="entry name" value="5-FORMYLTETRAHYDROFOLATE CYCLO-LIGASE-RELATED"/>
    <property type="match status" value="1"/>
</dbReference>
<organism evidence="1">
    <name type="scientific">Thermofilum pendens</name>
    <dbReference type="NCBI Taxonomy" id="2269"/>
    <lineage>
        <taxon>Archaea</taxon>
        <taxon>Thermoproteota</taxon>
        <taxon>Thermoprotei</taxon>
        <taxon>Thermofilales</taxon>
        <taxon>Thermofilaceae</taxon>
        <taxon>Thermofilum</taxon>
    </lineage>
</organism>
<reference evidence="1" key="1">
    <citation type="journal article" date="2020" name="mSystems">
        <title>Genome- and Community-Level Interaction Insights into Carbon Utilization and Element Cycling Functions of Hydrothermarchaeota in Hydrothermal Sediment.</title>
        <authorList>
            <person name="Zhou Z."/>
            <person name="Liu Y."/>
            <person name="Xu W."/>
            <person name="Pan J."/>
            <person name="Luo Z.H."/>
            <person name="Li M."/>
        </authorList>
    </citation>
    <scope>NUCLEOTIDE SEQUENCE [LARGE SCALE GENOMIC DNA]</scope>
    <source>
        <strain evidence="1">SpSt-735</strain>
    </source>
</reference>
<dbReference type="PANTHER" id="PTHR13017:SF0">
    <property type="entry name" value="METHENYLTETRAHYDROFOLATE SYNTHASE DOMAIN-CONTAINING PROTEIN"/>
    <property type="match status" value="1"/>
</dbReference>
<dbReference type="AlphaFoldDB" id="A0A7C4FEX9"/>
<comment type="caution">
    <text evidence="1">The sequence shown here is derived from an EMBL/GenBank/DDBJ whole genome shotgun (WGS) entry which is preliminary data.</text>
</comment>
<evidence type="ECO:0000313" key="1">
    <source>
        <dbReference type="EMBL" id="HGI44328.1"/>
    </source>
</evidence>
<dbReference type="InterPro" id="IPR037171">
    <property type="entry name" value="NagB/RpiA_transferase-like"/>
</dbReference>